<proteinExistence type="predicted"/>
<dbReference type="EMBL" id="JANHOG010000747">
    <property type="protein sequence ID" value="KAJ3551821.1"/>
    <property type="molecule type" value="Genomic_DNA"/>
</dbReference>
<accession>A0ACC1T2Z2</accession>
<comment type="caution">
    <text evidence="1">The sequence shown here is derived from an EMBL/GenBank/DDBJ whole genome shotgun (WGS) entry which is preliminary data.</text>
</comment>
<dbReference type="Proteomes" id="UP001148662">
    <property type="component" value="Unassembled WGS sequence"/>
</dbReference>
<evidence type="ECO:0000313" key="1">
    <source>
        <dbReference type="EMBL" id="KAJ3551821.1"/>
    </source>
</evidence>
<sequence length="970" mass="110548">MPRTSASCPYCGCTFPHKSAVKHHIPLSRDCNKAANIARRALLASPSEMQQVHLPMPNSKAASIEMEQLSKNLLQGLSEMLVDDASPSDISEHTFFDQNAIPPSETSQRASVKEVPDEEMSPRYAEPCSPSLGAGASYGRKKTTFDIIRDEQVLRGAEIWGPFQNDAEWELAKWLIKNVGHNQAEEFLKLAVIRDADLAYTSKEKLYKAVDELPGGVSWNCQEITQTGDLKDADGKERTETMEVWYHDPIECVCELIGNSLFRKLLAYAPERVYRDKHGRMRHIDEMWTADWWWNLQKRLPKGVTVTPIILSSDKMQLSLFRGDKSAWPVYLTIGNLSKEVRRSPSMHGTVLLGYLPVSKFENFSEAARPLVRYQAFHSCMSVILEELVKVDENNGTLMTCTNRVVHMILPVLAAYICDYPEQCLVAGCMENRCPIGEVAPDQCGAHQNCVKRDQREILNLLDLHRRGKLSKEFQDRFTKIGLRAIYEPFWRNLPFADIFQCFTPDLLHQLHKGVFKDHLVKWCTTLIRSFKLDSRFKSAPTLQGLRHFKAGISKVSQWTGHKHKEMEKVFLALVAGAVDDEVIFAVRALMDFIHLASLQAHTTAMLAALQEALDDLHQYRDVFIRLGARSPPHFNIPKYHMLEHYVALIHAYRASNKKDYIAQMMTWLSRQEAVDHFSVYLAWFQNGKYQPQLVHELDPLPVGPTVPEDEPNSSVDSDGEDLEQAAPDDLKATDYHVARQHPRHLRSMPATKIIQDHGASQFIPALHAFLTTHGSEIPPYDFDVFDLYKQIDLRLPEIPEVSTQRQKLQNVVRASPPIPATGRKQREPAHLDCALVHTGEVNEHTDGTGLQGLRVAHVRVIFKLPEAYGIHADHLLTYIEWFTLFRVRDTGTGMFTVTKSSRMRHAYAEVIGINHIARNCHLMPKCERIKDPSWTSENVMDACKTFYANSYIDYHMYCLLRLLHTDTIK</sequence>
<name>A0ACC1T2Z2_9APHY</name>
<evidence type="ECO:0000313" key="2">
    <source>
        <dbReference type="Proteomes" id="UP001148662"/>
    </source>
</evidence>
<protein>
    <submittedName>
        <fullName evidence="1">Uncharacterized protein</fullName>
    </submittedName>
</protein>
<keyword evidence="2" id="KW-1185">Reference proteome</keyword>
<organism evidence="1 2">
    <name type="scientific">Phlebia brevispora</name>
    <dbReference type="NCBI Taxonomy" id="194682"/>
    <lineage>
        <taxon>Eukaryota</taxon>
        <taxon>Fungi</taxon>
        <taxon>Dikarya</taxon>
        <taxon>Basidiomycota</taxon>
        <taxon>Agaricomycotina</taxon>
        <taxon>Agaricomycetes</taxon>
        <taxon>Polyporales</taxon>
        <taxon>Meruliaceae</taxon>
        <taxon>Phlebia</taxon>
    </lineage>
</organism>
<gene>
    <name evidence="1" type="ORF">NM688_g4491</name>
</gene>
<reference evidence="1" key="1">
    <citation type="submission" date="2022-07" db="EMBL/GenBank/DDBJ databases">
        <title>Genome Sequence of Phlebia brevispora.</title>
        <authorList>
            <person name="Buettner E."/>
        </authorList>
    </citation>
    <scope>NUCLEOTIDE SEQUENCE</scope>
    <source>
        <strain evidence="1">MPL23</strain>
    </source>
</reference>